<accession>A0AA35KSY6</accession>
<sequence>MFGSRNRRLFIKGQEISPQQHNRRKIFFEIISKPRGHNFSKNLTFGNSLKNGAKRLQMLPEGFGSRKRRLFIKGQEISPQQHNRRKIFFEKIPKPRGDNFSKNLTFGNSFKNGAKRLQMLS</sequence>
<organism evidence="1 2">
    <name type="scientific">Podarcis lilfordi</name>
    <name type="common">Lilford's wall lizard</name>
    <dbReference type="NCBI Taxonomy" id="74358"/>
    <lineage>
        <taxon>Eukaryota</taxon>
        <taxon>Metazoa</taxon>
        <taxon>Chordata</taxon>
        <taxon>Craniata</taxon>
        <taxon>Vertebrata</taxon>
        <taxon>Euteleostomi</taxon>
        <taxon>Lepidosauria</taxon>
        <taxon>Squamata</taxon>
        <taxon>Bifurcata</taxon>
        <taxon>Unidentata</taxon>
        <taxon>Episquamata</taxon>
        <taxon>Laterata</taxon>
        <taxon>Lacertibaenia</taxon>
        <taxon>Lacertidae</taxon>
        <taxon>Podarcis</taxon>
    </lineage>
</organism>
<evidence type="ECO:0000313" key="1">
    <source>
        <dbReference type="EMBL" id="CAI5783756.1"/>
    </source>
</evidence>
<name>A0AA35KSY6_9SAUR</name>
<keyword evidence="2" id="KW-1185">Reference proteome</keyword>
<protein>
    <submittedName>
        <fullName evidence="1">Uncharacterized protein</fullName>
    </submittedName>
</protein>
<proteinExistence type="predicted"/>
<reference evidence="1" key="1">
    <citation type="submission" date="2022-12" db="EMBL/GenBank/DDBJ databases">
        <authorList>
            <person name="Alioto T."/>
            <person name="Alioto T."/>
            <person name="Gomez Garrido J."/>
        </authorList>
    </citation>
    <scope>NUCLEOTIDE SEQUENCE</scope>
</reference>
<dbReference type="AlphaFoldDB" id="A0AA35KSY6"/>
<gene>
    <name evidence="1" type="ORF">PODLI_1B005182</name>
</gene>
<dbReference type="EMBL" id="OX395134">
    <property type="protein sequence ID" value="CAI5783756.1"/>
    <property type="molecule type" value="Genomic_DNA"/>
</dbReference>
<evidence type="ECO:0000313" key="2">
    <source>
        <dbReference type="Proteomes" id="UP001178461"/>
    </source>
</evidence>
<dbReference type="Proteomes" id="UP001178461">
    <property type="component" value="Chromosome 9"/>
</dbReference>